<reference evidence="2 3" key="1">
    <citation type="journal article" date="1995" name="J. Gen. Virol.">
        <title>Identification and characterization of the thymidine kinase gene of Yaba virus.</title>
        <authorList>
            <person name="Amano H."/>
            <person name="Ueda Y."/>
            <person name="Miyamura T."/>
        </authorList>
    </citation>
    <scope>NUCLEOTIDE SEQUENCE [LARGE SCALE GENOMIC DNA]</scope>
    <source>
        <strain evidence="3">VR587</strain>
    </source>
</reference>
<reference evidence="2 3" key="3">
    <citation type="journal article" date="2003" name="Proc. Natl. Acad. Sci. U.S.A.">
        <title>A secreted high-affinity inhibitor of human TNF from Tanapox virus.</title>
        <authorList>
            <person name="Brunetti C.R."/>
            <person name="Paulose-Murphy M."/>
            <person name="Singh R."/>
            <person name="Qin J."/>
            <person name="Barrett J.W."/>
            <person name="Tardivel A."/>
            <person name="Schneider P."/>
            <person name="Essani K."/>
            <person name="McFadden G."/>
        </authorList>
    </citation>
    <scope>NUCLEOTIDE SEQUENCE [LARGE SCALE GENOMIC DNA]</scope>
    <source>
        <strain evidence="3">VR587</strain>
    </source>
</reference>
<dbReference type="SMART" id="SM00248">
    <property type="entry name" value="ANK"/>
    <property type="match status" value="3"/>
</dbReference>
<organism evidence="2 3">
    <name type="scientific">Yaba monkey tumor virus (strain VR587)</name>
    <name type="common">YMTV</name>
    <dbReference type="NCBI Taxonomy" id="928314"/>
    <lineage>
        <taxon>Viruses</taxon>
        <taxon>Varidnaviria</taxon>
        <taxon>Bamfordvirae</taxon>
        <taxon>Nucleocytoviricota</taxon>
        <taxon>Pokkesviricetes</taxon>
        <taxon>Chitovirales</taxon>
        <taxon>Poxviridae</taxon>
        <taxon>Chordopoxvirinae</taxon>
        <taxon>Yatapoxvirus</taxon>
        <taxon>Yatapoxvirus yabapox</taxon>
        <taxon>Yaba monkey tumor virus</taxon>
    </lineage>
</organism>
<evidence type="ECO:0000313" key="2">
    <source>
        <dbReference type="EMBL" id="AAR07498.1"/>
    </source>
</evidence>
<feature type="domain" description="PRANC" evidence="1">
    <location>
        <begin position="253"/>
        <end position="348"/>
    </location>
</feature>
<reference evidence="2 3" key="2">
    <citation type="journal article" date="2003" name="J. Virol.">
        <title>Complete genomic sequence and comparative analysis of the tumorigenic poxvirus Yaba monkey tumor virus.</title>
        <authorList>
            <person name="Brunetti C.R."/>
            <person name="Amano H."/>
            <person name="Ueda Y."/>
            <person name="Qin J."/>
            <person name="Miyamura T."/>
            <person name="Suzuki T."/>
            <person name="Li X."/>
            <person name="Barrett J.W."/>
            <person name="McFadden G."/>
        </authorList>
    </citation>
    <scope>NUCLEOTIDE SEQUENCE [LARGE SCALE GENOMIC DNA]</scope>
    <source>
        <strain evidence="3">VR587</strain>
    </source>
</reference>
<dbReference type="KEGG" id="vg:2943634"/>
<dbReference type="SUPFAM" id="SSF48403">
    <property type="entry name" value="Ankyrin repeat"/>
    <property type="match status" value="1"/>
</dbReference>
<dbReference type="SMR" id="Q6TUM8"/>
<name>Q6TUM8_YMTV5</name>
<dbReference type="EMBL" id="AY386371">
    <property type="protein sequence ID" value="AAR07498.1"/>
    <property type="molecule type" value="Genomic_DNA"/>
</dbReference>
<protein>
    <submittedName>
        <fullName evidence="2">146R</fullName>
    </submittedName>
</protein>
<dbReference type="Gene3D" id="1.25.40.20">
    <property type="entry name" value="Ankyrin repeat-containing domain"/>
    <property type="match status" value="1"/>
</dbReference>
<sequence>MYNFNINVLPMIKLFLKCGASTEVEDLNGNNLISIYLERSKRIKTSVLEILINNNVNVCDVKFTNNDISVRVIKYLIKKFGVKDNFFQSLFESFLVNVKDRNKKNIYMLDFIINGIQDDITNPILWAAKFNNQMAFDYCIKLGENINCVSENGNTCITFALRNGNGIMLSTVLRKNPSVEVIKNTFDYFSVNGLGDIVINKNKSVLMTVLIKYAFGVYPPFYKNCNSLTVYFPKIFNYYEEELKRMKTEMIDDRLSVYDLIFNKEIKSISFKHVTSASFLKFKNSIIYGKKINEIITLLTYRYERVEKVVKVINQKCNSNKYWWYVIPNEIKIIIVNCLSDDDMKKIIYTNVFFKK</sequence>
<accession>Q6TUM8</accession>
<dbReference type="GeneID" id="2943634"/>
<proteinExistence type="predicted"/>
<dbReference type="Proteomes" id="UP000008596">
    <property type="component" value="Segment"/>
</dbReference>
<dbReference type="InterPro" id="IPR036770">
    <property type="entry name" value="Ankyrin_rpt-contain_sf"/>
</dbReference>
<dbReference type="InterPro" id="IPR002110">
    <property type="entry name" value="Ankyrin_rpt"/>
</dbReference>
<dbReference type="Pfam" id="PF13637">
    <property type="entry name" value="Ank_4"/>
    <property type="match status" value="1"/>
</dbReference>
<dbReference type="Pfam" id="PF09372">
    <property type="entry name" value="PRANC"/>
    <property type="match status" value="1"/>
</dbReference>
<keyword evidence="3" id="KW-1185">Reference proteome</keyword>
<dbReference type="InterPro" id="IPR018272">
    <property type="entry name" value="PRANC_domain"/>
</dbReference>
<dbReference type="RefSeq" id="NP_938397.1">
    <property type="nucleotide sequence ID" value="NC_005179.1"/>
</dbReference>
<organismHost>
    <name type="scientific">Papio hamadryas</name>
    <name type="common">Hamadryas baboon</name>
    <dbReference type="NCBI Taxonomy" id="9557"/>
</organismHost>
<organismHost>
    <name type="scientific">Macaca</name>
    <name type="common">macaques</name>
    <dbReference type="NCBI Taxonomy" id="9539"/>
</organismHost>
<evidence type="ECO:0000313" key="3">
    <source>
        <dbReference type="Proteomes" id="UP000008596"/>
    </source>
</evidence>
<evidence type="ECO:0000259" key="1">
    <source>
        <dbReference type="Pfam" id="PF09372"/>
    </source>
</evidence>
<organismHost>
    <name type="scientific">Homo sapiens</name>
    <name type="common">Human</name>
    <dbReference type="NCBI Taxonomy" id="9606"/>
</organismHost>
<organismHost>
    <name type="scientific">Erythrocebus patas</name>
    <name type="common">Red guenon</name>
    <name type="synonym">Cercopithecus patas</name>
    <dbReference type="NCBI Taxonomy" id="9538"/>
</organismHost>